<dbReference type="HOGENOM" id="CLU_561466_0_0_1"/>
<dbReference type="eggNOG" id="ENOG502R6KM">
    <property type="taxonomic scope" value="Eukaryota"/>
</dbReference>
<evidence type="ECO:0000256" key="1">
    <source>
        <dbReference type="SAM" id="MobiDB-lite"/>
    </source>
</evidence>
<feature type="compositionally biased region" description="Polar residues" evidence="1">
    <location>
        <begin position="257"/>
        <end position="275"/>
    </location>
</feature>
<dbReference type="AlphaFoldDB" id="G9MZ82"/>
<dbReference type="GeneID" id="25797148"/>
<sequence>MPFFEAPDPVMQNSRNTTWSETISKKNIGGARSLWGDYWKRFNTMQIPMFGVEEYFNTAKAIAEIAVDEKDFEKLFMERNKQRQKELMAQIKKLSTASHFEKKRFPCWSAQYAAIMVCQTGCFEHFLSLLQGNVLGWEADSVEDEVPNNIMTNFREEQKFDDEEMQDPTEEDDYVLPISPSCETQIFTEYDWAYASEERKAREKSIEEKEFREKRAGDIHSNLTREITSSDDDINTREGTRRLLESSASRISRPHGSFSSHRAASRSGVDSTVNNHSHKRQRVESPATKLSPNGSIKQAIDGSSKKRSISHGDDDGRGNKRRKTQSPVPALAPNASSSVQQTTVESTEKNPKKRVRFDGDDGGDDHEHKRRRTHSPAPTLPPNGSSIPQTTVESLEKGSKKRSRSDDVDVDHGNKRQKTQTSTSDMTPHLSSSPQQAADGNVVRKGYTVNGAPKSWKRSKIGNPKLRPLRRSTRRSGTSTFQELDSSGKPRPIR</sequence>
<dbReference type="RefSeq" id="XP_013954603.1">
    <property type="nucleotide sequence ID" value="XM_014099128.1"/>
</dbReference>
<evidence type="ECO:0000313" key="3">
    <source>
        <dbReference type="Proteomes" id="UP000007115"/>
    </source>
</evidence>
<feature type="region of interest" description="Disordered" evidence="1">
    <location>
        <begin position="245"/>
        <end position="494"/>
    </location>
</feature>
<keyword evidence="3" id="KW-1185">Reference proteome</keyword>
<accession>G9MZ82</accession>
<feature type="compositionally biased region" description="Basic and acidic residues" evidence="1">
    <location>
        <begin position="394"/>
        <end position="414"/>
    </location>
</feature>
<dbReference type="InParanoid" id="G9MZ82"/>
<dbReference type="Proteomes" id="UP000007115">
    <property type="component" value="Unassembled WGS sequence"/>
</dbReference>
<dbReference type="VEuPathDB" id="FungiDB:TRIVIDRAFT_68805"/>
<evidence type="ECO:0000313" key="2">
    <source>
        <dbReference type="EMBL" id="EHK20408.1"/>
    </source>
</evidence>
<dbReference type="EMBL" id="ABDF02000080">
    <property type="protein sequence ID" value="EHK20408.1"/>
    <property type="molecule type" value="Genomic_DNA"/>
</dbReference>
<protein>
    <submittedName>
        <fullName evidence="2">Uncharacterized protein</fullName>
    </submittedName>
</protein>
<gene>
    <name evidence="2" type="ORF">TRIVIDRAFT_68805</name>
</gene>
<reference evidence="2 3" key="1">
    <citation type="journal article" date="2011" name="Genome Biol.">
        <title>Comparative genome sequence analysis underscores mycoparasitism as the ancestral life style of Trichoderma.</title>
        <authorList>
            <person name="Kubicek C.P."/>
            <person name="Herrera-Estrella A."/>
            <person name="Seidl-Seiboth V."/>
            <person name="Martinez D.A."/>
            <person name="Druzhinina I.S."/>
            <person name="Thon M."/>
            <person name="Zeilinger S."/>
            <person name="Casas-Flores S."/>
            <person name="Horwitz B.A."/>
            <person name="Mukherjee P.K."/>
            <person name="Mukherjee M."/>
            <person name="Kredics L."/>
            <person name="Alcaraz L.D."/>
            <person name="Aerts A."/>
            <person name="Antal Z."/>
            <person name="Atanasova L."/>
            <person name="Cervantes-Badillo M.G."/>
            <person name="Challacombe J."/>
            <person name="Chertkov O."/>
            <person name="McCluskey K."/>
            <person name="Coulpier F."/>
            <person name="Deshpande N."/>
            <person name="von Doehren H."/>
            <person name="Ebbole D.J."/>
            <person name="Esquivel-Naranjo E.U."/>
            <person name="Fekete E."/>
            <person name="Flipphi M."/>
            <person name="Glaser F."/>
            <person name="Gomez-Rodriguez E.Y."/>
            <person name="Gruber S."/>
            <person name="Han C."/>
            <person name="Henrissat B."/>
            <person name="Hermosa R."/>
            <person name="Hernandez-Onate M."/>
            <person name="Karaffa L."/>
            <person name="Kosti I."/>
            <person name="Le Crom S."/>
            <person name="Lindquist E."/>
            <person name="Lucas S."/>
            <person name="Luebeck M."/>
            <person name="Luebeck P.S."/>
            <person name="Margeot A."/>
            <person name="Metz B."/>
            <person name="Misra M."/>
            <person name="Nevalainen H."/>
            <person name="Omann M."/>
            <person name="Packer N."/>
            <person name="Perrone G."/>
            <person name="Uresti-Rivera E.E."/>
            <person name="Salamov A."/>
            <person name="Schmoll M."/>
            <person name="Seiboth B."/>
            <person name="Shapiro H."/>
            <person name="Sukno S."/>
            <person name="Tamayo-Ramos J.A."/>
            <person name="Tisch D."/>
            <person name="Wiest A."/>
            <person name="Wilkinson H.H."/>
            <person name="Zhang M."/>
            <person name="Coutinho P.M."/>
            <person name="Kenerley C.M."/>
            <person name="Monte E."/>
            <person name="Baker S.E."/>
            <person name="Grigoriev I.V."/>
        </authorList>
    </citation>
    <scope>NUCLEOTIDE SEQUENCE [LARGE SCALE GENOMIC DNA]</scope>
    <source>
        <strain evidence="3">Gv29-8 / FGSC 10586</strain>
    </source>
</reference>
<feature type="compositionally biased region" description="Low complexity" evidence="1">
    <location>
        <begin position="336"/>
        <end position="345"/>
    </location>
</feature>
<comment type="caution">
    <text evidence="2">The sequence shown here is derived from an EMBL/GenBank/DDBJ whole genome shotgun (WGS) entry which is preliminary data.</text>
</comment>
<feature type="compositionally biased region" description="Polar residues" evidence="1">
    <location>
        <begin position="382"/>
        <end position="393"/>
    </location>
</feature>
<name>G9MZ82_HYPVG</name>
<proteinExistence type="predicted"/>
<feature type="compositionally biased region" description="Polar residues" evidence="1">
    <location>
        <begin position="419"/>
        <end position="438"/>
    </location>
</feature>
<dbReference type="OMA" id="WAYASEE"/>
<organism evidence="2 3">
    <name type="scientific">Hypocrea virens (strain Gv29-8 / FGSC 10586)</name>
    <name type="common">Gliocladium virens</name>
    <name type="synonym">Trichoderma virens</name>
    <dbReference type="NCBI Taxonomy" id="413071"/>
    <lineage>
        <taxon>Eukaryota</taxon>
        <taxon>Fungi</taxon>
        <taxon>Dikarya</taxon>
        <taxon>Ascomycota</taxon>
        <taxon>Pezizomycotina</taxon>
        <taxon>Sordariomycetes</taxon>
        <taxon>Hypocreomycetidae</taxon>
        <taxon>Hypocreales</taxon>
        <taxon>Hypocreaceae</taxon>
        <taxon>Trichoderma</taxon>
    </lineage>
</organism>
<dbReference type="OrthoDB" id="4900702at2759"/>